<evidence type="ECO:0000256" key="10">
    <source>
        <dbReference type="ARBA" id="ARBA00023310"/>
    </source>
</evidence>
<evidence type="ECO:0000313" key="13">
    <source>
        <dbReference type="EMBL" id="PIS39287.1"/>
    </source>
</evidence>
<evidence type="ECO:0000256" key="7">
    <source>
        <dbReference type="ARBA" id="ARBA00022989"/>
    </source>
</evidence>
<dbReference type="PRINTS" id="PR00123">
    <property type="entry name" value="ATPASEA"/>
</dbReference>
<evidence type="ECO:0000256" key="4">
    <source>
        <dbReference type="ARBA" id="ARBA00022547"/>
    </source>
</evidence>
<comment type="subcellular location">
    <subcellularLocation>
        <location evidence="11 12">Cell membrane</location>
        <topology evidence="11 12">Multi-pass membrane protein</topology>
    </subcellularLocation>
    <subcellularLocation>
        <location evidence="1">Membrane</location>
        <topology evidence="1">Multi-pass membrane protein</topology>
    </subcellularLocation>
</comment>
<gene>
    <name evidence="11 13" type="primary">atpB</name>
    <name evidence="13" type="ORF">COT33_02815</name>
</gene>
<evidence type="ECO:0000256" key="6">
    <source>
        <dbReference type="ARBA" id="ARBA00022781"/>
    </source>
</evidence>
<dbReference type="PANTHER" id="PTHR42823:SF3">
    <property type="entry name" value="ATP SYNTHASE SUBUNIT A, CHLOROPLASTIC"/>
    <property type="match status" value="1"/>
</dbReference>
<dbReference type="SUPFAM" id="SSF81336">
    <property type="entry name" value="F1F0 ATP synthase subunit A"/>
    <property type="match status" value="1"/>
</dbReference>
<dbReference type="PANTHER" id="PTHR42823">
    <property type="entry name" value="ATP SYNTHASE SUBUNIT A, CHLOROPLASTIC"/>
    <property type="match status" value="1"/>
</dbReference>
<comment type="similarity">
    <text evidence="2 11 12">Belongs to the ATPase A chain family.</text>
</comment>
<dbReference type="GO" id="GO:0042777">
    <property type="term" value="P:proton motive force-driven plasma membrane ATP synthesis"/>
    <property type="evidence" value="ECO:0007669"/>
    <property type="project" value="TreeGrafter"/>
</dbReference>
<organism evidence="13 14">
    <name type="scientific">Candidatus Nealsonbacteria bacterium CG08_land_8_20_14_0_20_38_20</name>
    <dbReference type="NCBI Taxonomy" id="1974705"/>
    <lineage>
        <taxon>Bacteria</taxon>
        <taxon>Candidatus Nealsoniibacteriota</taxon>
    </lineage>
</organism>
<accession>A0A2H0YLB6</accession>
<keyword evidence="8 11" id="KW-0406">Ion transport</keyword>
<dbReference type="GO" id="GO:0005886">
    <property type="term" value="C:plasma membrane"/>
    <property type="evidence" value="ECO:0007669"/>
    <property type="project" value="UniProtKB-SubCell"/>
</dbReference>
<dbReference type="GO" id="GO:0045259">
    <property type="term" value="C:proton-transporting ATP synthase complex"/>
    <property type="evidence" value="ECO:0007669"/>
    <property type="project" value="UniProtKB-KW"/>
</dbReference>
<evidence type="ECO:0000256" key="8">
    <source>
        <dbReference type="ARBA" id="ARBA00023065"/>
    </source>
</evidence>
<evidence type="ECO:0000256" key="12">
    <source>
        <dbReference type="RuleBase" id="RU000483"/>
    </source>
</evidence>
<feature type="transmembrane region" description="Helical" evidence="11">
    <location>
        <begin position="178"/>
        <end position="198"/>
    </location>
</feature>
<sequence length="236" mass="26750">MEIPEISIPAEKVFEVFGFPITNTFLLSLIIGVSLFALFFFGLRKRKVVPGSFQNFAEWILETLLNYIDGITVDRKKTLEIFPLASLLFVFIFSANLLEILPGIGIFHFLRSPSSDLNFTFALAAASMFIVHIYAIKHLGILNHFKKFLNFKSPIFFFVGILEGLSELTRVFSLAIRLFGNLLAGEVLLLITSFLFAYLLPLPFLLLEIFIGFVQALIFSSLIIIFYVVNTQESEE</sequence>
<dbReference type="InterPro" id="IPR035908">
    <property type="entry name" value="F0_ATP_A_sf"/>
</dbReference>
<comment type="caution">
    <text evidence="13">The sequence shown here is derived from an EMBL/GenBank/DDBJ whole genome shotgun (WGS) entry which is preliminary data.</text>
</comment>
<dbReference type="PROSITE" id="PS00449">
    <property type="entry name" value="ATPASE_A"/>
    <property type="match status" value="1"/>
</dbReference>
<feature type="transmembrane region" description="Helical" evidence="11">
    <location>
        <begin position="25"/>
        <end position="43"/>
    </location>
</feature>
<name>A0A2H0YLB6_9BACT</name>
<keyword evidence="10 11" id="KW-0066">ATP synthesis</keyword>
<dbReference type="InterPro" id="IPR045082">
    <property type="entry name" value="ATP_syn_F0_a_bact/chloroplast"/>
</dbReference>
<dbReference type="Proteomes" id="UP000230088">
    <property type="component" value="Unassembled WGS sequence"/>
</dbReference>
<dbReference type="Pfam" id="PF00119">
    <property type="entry name" value="ATP-synt_A"/>
    <property type="match status" value="1"/>
</dbReference>
<protein>
    <recommendedName>
        <fullName evidence="11 12">ATP synthase subunit a</fullName>
    </recommendedName>
    <alternativeName>
        <fullName evidence="11">ATP synthase F0 sector subunit a</fullName>
    </alternativeName>
    <alternativeName>
        <fullName evidence="11">F-ATPase subunit 6</fullName>
    </alternativeName>
</protein>
<keyword evidence="11" id="KW-1003">Cell membrane</keyword>
<keyword evidence="4 11" id="KW-0138">CF(0)</keyword>
<keyword evidence="6 11" id="KW-0375">Hydrogen ion transport</keyword>
<keyword evidence="3 11" id="KW-0813">Transport</keyword>
<dbReference type="HAMAP" id="MF_01393">
    <property type="entry name" value="ATP_synth_a_bact"/>
    <property type="match status" value="1"/>
</dbReference>
<evidence type="ECO:0000256" key="5">
    <source>
        <dbReference type="ARBA" id="ARBA00022692"/>
    </source>
</evidence>
<dbReference type="AlphaFoldDB" id="A0A2H0YLB6"/>
<evidence type="ECO:0000256" key="9">
    <source>
        <dbReference type="ARBA" id="ARBA00023136"/>
    </source>
</evidence>
<evidence type="ECO:0000256" key="2">
    <source>
        <dbReference type="ARBA" id="ARBA00006810"/>
    </source>
</evidence>
<keyword evidence="7 11" id="KW-1133">Transmembrane helix</keyword>
<keyword evidence="9 11" id="KW-0472">Membrane</keyword>
<feature type="transmembrane region" description="Helical" evidence="11">
    <location>
        <begin position="205"/>
        <end position="229"/>
    </location>
</feature>
<keyword evidence="5 11" id="KW-0812">Transmembrane</keyword>
<evidence type="ECO:0000256" key="1">
    <source>
        <dbReference type="ARBA" id="ARBA00004141"/>
    </source>
</evidence>
<dbReference type="EMBL" id="PEYD01000052">
    <property type="protein sequence ID" value="PIS39287.1"/>
    <property type="molecule type" value="Genomic_DNA"/>
</dbReference>
<dbReference type="GO" id="GO:0046933">
    <property type="term" value="F:proton-transporting ATP synthase activity, rotational mechanism"/>
    <property type="evidence" value="ECO:0007669"/>
    <property type="project" value="UniProtKB-UniRule"/>
</dbReference>
<feature type="transmembrane region" description="Helical" evidence="11">
    <location>
        <begin position="119"/>
        <end position="136"/>
    </location>
</feature>
<proteinExistence type="inferred from homology"/>
<dbReference type="Gene3D" id="1.20.120.220">
    <property type="entry name" value="ATP synthase, F0 complex, subunit A"/>
    <property type="match status" value="1"/>
</dbReference>
<dbReference type="CDD" id="cd00310">
    <property type="entry name" value="ATP-synt_Fo_a_6"/>
    <property type="match status" value="1"/>
</dbReference>
<dbReference type="InterPro" id="IPR023011">
    <property type="entry name" value="ATP_synth_F0_asu_AS"/>
</dbReference>
<evidence type="ECO:0000313" key="14">
    <source>
        <dbReference type="Proteomes" id="UP000230088"/>
    </source>
</evidence>
<comment type="function">
    <text evidence="11 12">Key component of the proton channel; it plays a direct role in the translocation of protons across the membrane.</text>
</comment>
<feature type="transmembrane region" description="Helical" evidence="11">
    <location>
        <begin position="84"/>
        <end position="107"/>
    </location>
</feature>
<dbReference type="InterPro" id="IPR000568">
    <property type="entry name" value="ATP_synth_F0_asu"/>
</dbReference>
<evidence type="ECO:0000256" key="11">
    <source>
        <dbReference type="HAMAP-Rule" id="MF_01393"/>
    </source>
</evidence>
<evidence type="ECO:0000256" key="3">
    <source>
        <dbReference type="ARBA" id="ARBA00022448"/>
    </source>
</evidence>
<dbReference type="NCBIfam" id="TIGR01131">
    <property type="entry name" value="ATP_synt_6_or_A"/>
    <property type="match status" value="1"/>
</dbReference>
<reference evidence="14" key="1">
    <citation type="submission" date="2017-09" db="EMBL/GenBank/DDBJ databases">
        <title>Depth-based differentiation of microbial function through sediment-hosted aquifers and enrichment of novel symbionts in the deep terrestrial subsurface.</title>
        <authorList>
            <person name="Probst A.J."/>
            <person name="Ladd B."/>
            <person name="Jarett J.K."/>
            <person name="Geller-Mcgrath D.E."/>
            <person name="Sieber C.M.K."/>
            <person name="Emerson J.B."/>
            <person name="Anantharaman K."/>
            <person name="Thomas B.C."/>
            <person name="Malmstrom R."/>
            <person name="Stieglmeier M."/>
            <person name="Klingl A."/>
            <person name="Woyke T."/>
            <person name="Ryan C.M."/>
            <person name="Banfield J.F."/>
        </authorList>
    </citation>
    <scope>NUCLEOTIDE SEQUENCE [LARGE SCALE GENOMIC DNA]</scope>
</reference>